<feature type="domain" description="HTH marR-type" evidence="4">
    <location>
        <begin position="6"/>
        <end position="138"/>
    </location>
</feature>
<dbReference type="Proteomes" id="UP000219439">
    <property type="component" value="Unassembled WGS sequence"/>
</dbReference>
<dbReference type="Pfam" id="PF01047">
    <property type="entry name" value="MarR"/>
    <property type="match status" value="1"/>
</dbReference>
<sequence>MPFSRHTSPGYLINHLARLFVSALQKEIKPLGLSTGVFPIMVHLWERDGLSQKELVEQVGIEQATMANTLMRMERDGLVMRRRDSSDGRMQHIWLTVHGRNLREPALTKAMQQNASVLVGLSQQEQRQIVFLMSKAIRSIESGCEIEHRV</sequence>
<dbReference type="InterPro" id="IPR036390">
    <property type="entry name" value="WH_DNA-bd_sf"/>
</dbReference>
<dbReference type="GO" id="GO:0003700">
    <property type="term" value="F:DNA-binding transcription factor activity"/>
    <property type="evidence" value="ECO:0007669"/>
    <property type="project" value="InterPro"/>
</dbReference>
<keyword evidence="2 5" id="KW-0238">DNA-binding</keyword>
<proteinExistence type="predicted"/>
<protein>
    <submittedName>
        <fullName evidence="5">DNA-binding transcriptional regulator, MarR family</fullName>
    </submittedName>
</protein>
<dbReference type="PANTHER" id="PTHR42756:SF1">
    <property type="entry name" value="TRANSCRIPTIONAL REPRESSOR OF EMRAB OPERON"/>
    <property type="match status" value="1"/>
</dbReference>
<dbReference type="Gene3D" id="1.10.10.10">
    <property type="entry name" value="Winged helix-like DNA-binding domain superfamily/Winged helix DNA-binding domain"/>
    <property type="match status" value="1"/>
</dbReference>
<dbReference type="SUPFAM" id="SSF46785">
    <property type="entry name" value="Winged helix' DNA-binding domain"/>
    <property type="match status" value="1"/>
</dbReference>
<accession>A0A285PBN1</accession>
<dbReference type="InterPro" id="IPR000835">
    <property type="entry name" value="HTH_MarR-typ"/>
</dbReference>
<dbReference type="PROSITE" id="PS01117">
    <property type="entry name" value="HTH_MARR_1"/>
    <property type="match status" value="1"/>
</dbReference>
<evidence type="ECO:0000259" key="4">
    <source>
        <dbReference type="PROSITE" id="PS50995"/>
    </source>
</evidence>
<dbReference type="AlphaFoldDB" id="A0A285PBN1"/>
<organism evidence="5 6">
    <name type="scientific">Cohaesibacter gelatinilyticus</name>
    <dbReference type="NCBI Taxonomy" id="372072"/>
    <lineage>
        <taxon>Bacteria</taxon>
        <taxon>Pseudomonadati</taxon>
        <taxon>Pseudomonadota</taxon>
        <taxon>Alphaproteobacteria</taxon>
        <taxon>Hyphomicrobiales</taxon>
        <taxon>Cohaesibacteraceae</taxon>
    </lineage>
</organism>
<keyword evidence="1" id="KW-0805">Transcription regulation</keyword>
<dbReference type="GO" id="GO:0003677">
    <property type="term" value="F:DNA binding"/>
    <property type="evidence" value="ECO:0007669"/>
    <property type="project" value="UniProtKB-KW"/>
</dbReference>
<evidence type="ECO:0000256" key="1">
    <source>
        <dbReference type="ARBA" id="ARBA00023015"/>
    </source>
</evidence>
<dbReference type="InterPro" id="IPR023187">
    <property type="entry name" value="Tscrpt_reg_MarR-type_CS"/>
</dbReference>
<name>A0A285PBN1_9HYPH</name>
<keyword evidence="3" id="KW-0804">Transcription</keyword>
<dbReference type="OrthoDB" id="511972at2"/>
<evidence type="ECO:0000313" key="6">
    <source>
        <dbReference type="Proteomes" id="UP000219439"/>
    </source>
</evidence>
<keyword evidence="6" id="KW-1185">Reference proteome</keyword>
<dbReference type="PROSITE" id="PS50995">
    <property type="entry name" value="HTH_MARR_2"/>
    <property type="match status" value="1"/>
</dbReference>
<dbReference type="PRINTS" id="PR00598">
    <property type="entry name" value="HTHMARR"/>
</dbReference>
<evidence type="ECO:0000256" key="3">
    <source>
        <dbReference type="ARBA" id="ARBA00023163"/>
    </source>
</evidence>
<dbReference type="InterPro" id="IPR036388">
    <property type="entry name" value="WH-like_DNA-bd_sf"/>
</dbReference>
<dbReference type="PANTHER" id="PTHR42756">
    <property type="entry name" value="TRANSCRIPTIONAL REGULATOR, MARR"/>
    <property type="match status" value="1"/>
</dbReference>
<dbReference type="RefSeq" id="WP_097153509.1">
    <property type="nucleotide sequence ID" value="NZ_OBEL01000002.1"/>
</dbReference>
<dbReference type="SMART" id="SM00347">
    <property type="entry name" value="HTH_MARR"/>
    <property type="match status" value="1"/>
</dbReference>
<reference evidence="5 6" key="1">
    <citation type="submission" date="2017-09" db="EMBL/GenBank/DDBJ databases">
        <authorList>
            <person name="Ehlers B."/>
            <person name="Leendertz F.H."/>
        </authorList>
    </citation>
    <scope>NUCLEOTIDE SEQUENCE [LARGE SCALE GENOMIC DNA]</scope>
    <source>
        <strain evidence="5 6">DSM 18289</strain>
    </source>
</reference>
<dbReference type="EMBL" id="OBEL01000002">
    <property type="protein sequence ID" value="SNZ19142.1"/>
    <property type="molecule type" value="Genomic_DNA"/>
</dbReference>
<gene>
    <name evidence="5" type="ORF">SAMN06265368_2222</name>
</gene>
<evidence type="ECO:0000313" key="5">
    <source>
        <dbReference type="EMBL" id="SNZ19142.1"/>
    </source>
</evidence>
<evidence type="ECO:0000256" key="2">
    <source>
        <dbReference type="ARBA" id="ARBA00023125"/>
    </source>
</evidence>